<dbReference type="Pfam" id="PF25872">
    <property type="entry name" value="HTH_77"/>
    <property type="match status" value="1"/>
</dbReference>
<accession>A0A0A1YZE1</accession>
<dbReference type="PANTHER" id="PTHR47691:SF3">
    <property type="entry name" value="HTH-TYPE TRANSCRIPTIONAL REGULATOR RV0890C-RELATED"/>
    <property type="match status" value="1"/>
</dbReference>
<dbReference type="PROSITE" id="PS51755">
    <property type="entry name" value="OMPR_PHOB"/>
    <property type="match status" value="1"/>
</dbReference>
<dbReference type="GO" id="GO:0006355">
    <property type="term" value="P:regulation of DNA-templated transcription"/>
    <property type="evidence" value="ECO:0007669"/>
    <property type="project" value="InterPro"/>
</dbReference>
<feature type="DNA-binding region" description="OmpR/PhoB-type" evidence="2">
    <location>
        <begin position="38"/>
        <end position="132"/>
    </location>
</feature>
<dbReference type="GO" id="GO:0016887">
    <property type="term" value="F:ATP hydrolysis activity"/>
    <property type="evidence" value="ECO:0007669"/>
    <property type="project" value="InterPro"/>
</dbReference>
<dbReference type="Gene3D" id="1.10.10.10">
    <property type="entry name" value="Winged helix-like DNA-binding domain superfamily/Winged helix DNA-binding domain"/>
    <property type="match status" value="1"/>
</dbReference>
<evidence type="ECO:0000256" key="1">
    <source>
        <dbReference type="ARBA" id="ARBA00023125"/>
    </source>
</evidence>
<dbReference type="AlphaFoldDB" id="A0A0A1YZE1"/>
<evidence type="ECO:0000256" key="2">
    <source>
        <dbReference type="PROSITE-ProRule" id="PRU01091"/>
    </source>
</evidence>
<dbReference type="InterPro" id="IPR016032">
    <property type="entry name" value="Sig_transdc_resp-reg_C-effctor"/>
</dbReference>
<dbReference type="Gene3D" id="3.40.50.300">
    <property type="entry name" value="P-loop containing nucleotide triphosphate hydrolases"/>
    <property type="match status" value="1"/>
</dbReference>
<evidence type="ECO:0000259" key="3">
    <source>
        <dbReference type="PROSITE" id="PS51755"/>
    </source>
</evidence>
<dbReference type="InterPro" id="IPR027417">
    <property type="entry name" value="P-loop_NTPase"/>
</dbReference>
<dbReference type="CDD" id="cd00383">
    <property type="entry name" value="trans_reg_C"/>
    <property type="match status" value="1"/>
</dbReference>
<dbReference type="GO" id="GO:0000160">
    <property type="term" value="P:phosphorelay signal transduction system"/>
    <property type="evidence" value="ECO:0007669"/>
    <property type="project" value="InterPro"/>
</dbReference>
<organism evidence="4 5">
    <name type="scientific">Pseudomonas fluorescens LMG 5329</name>
    <dbReference type="NCBI Taxonomy" id="1324332"/>
    <lineage>
        <taxon>Bacteria</taxon>
        <taxon>Pseudomonadati</taxon>
        <taxon>Pseudomonadota</taxon>
        <taxon>Gammaproteobacteria</taxon>
        <taxon>Pseudomonadales</taxon>
        <taxon>Pseudomonadaceae</taxon>
        <taxon>Pseudomonas</taxon>
    </lineage>
</organism>
<dbReference type="Proteomes" id="UP000030060">
    <property type="component" value="Unassembled WGS sequence"/>
</dbReference>
<evidence type="ECO:0000313" key="5">
    <source>
        <dbReference type="Proteomes" id="UP000030060"/>
    </source>
</evidence>
<dbReference type="EMBL" id="ASGY01000090">
    <property type="protein sequence ID" value="KGE67425.1"/>
    <property type="molecule type" value="Genomic_DNA"/>
</dbReference>
<dbReference type="SUPFAM" id="SSF46894">
    <property type="entry name" value="C-terminal effector domain of the bipartite response regulators"/>
    <property type="match status" value="1"/>
</dbReference>
<dbReference type="InterPro" id="IPR036388">
    <property type="entry name" value="WH-like_DNA-bd_sf"/>
</dbReference>
<sequence>MANWQDSGKPTEKDARTPKAGCFSAFTHMNNPQASEAEGTARFGAYVFHRQQRLVSKAGWPVPLGGRALDILAVLLEAPGQYFSKAVLIERVWPSSVVEENNLRVHIAALRRALDGQRFILNDPQRGYCFAAAVLGVVPVTLPRHNLAVRLSPLVGCDELLGVLVRRLSGQRLMTLTGCAGVGKSSLALALAERVLPRYRDGVWWVDLATVDAPMGMLRHLALALHLEPCANANELGRQLATRQLLLVLDGADLLLGACRHLVRVLREAAPQVSVLVSSREALQVPGEWVQRVPRLAVPAPSALGSVEQAMANPAVQVFVARVRAAQQGFVLRPQDLAPLRDICRRLDGIPLALELAAAQVDALGVRGLQQQLCNGVQVLNRGRRTAVERHQSLSAALDWTYQRLSLPERWLFLQLGLFKMAVTLPTLSELVAGTELEHADLSYLLGRLVNTSLLSLDPGPGNARYRLLNCVRSYALAQLRDPMQVARLQQGYGHYLGPFSGRPFVLQLVEQAAYAD</sequence>
<dbReference type="Pfam" id="PF13401">
    <property type="entry name" value="AAA_22"/>
    <property type="match status" value="1"/>
</dbReference>
<dbReference type="SMART" id="SM00862">
    <property type="entry name" value="Trans_reg_C"/>
    <property type="match status" value="1"/>
</dbReference>
<dbReference type="InterPro" id="IPR049945">
    <property type="entry name" value="AAA_22"/>
</dbReference>
<reference evidence="4 5" key="1">
    <citation type="journal article" date="2013" name="Genome Announc.">
        <title>Draft Genome Sequence of Pseudomonas fluorescens LMG 5329, a White Line-Inducing Principle-Producing Bioindicator for the Mushroom Pathogen Pseudomonas tolaasii.</title>
        <authorList>
            <person name="Ghequire M.G."/>
            <person name="Rokni-Zadeh H."/>
            <person name="Zarrineh P."/>
            <person name="De Mot R."/>
        </authorList>
    </citation>
    <scope>NUCLEOTIDE SEQUENCE [LARGE SCALE GENOMIC DNA]</scope>
    <source>
        <strain evidence="4 5">LMG 5329</strain>
    </source>
</reference>
<dbReference type="Pfam" id="PF00486">
    <property type="entry name" value="Trans_reg_C"/>
    <property type="match status" value="1"/>
</dbReference>
<gene>
    <name evidence="4" type="ORF">K814_0113540</name>
</gene>
<evidence type="ECO:0000313" key="4">
    <source>
        <dbReference type="EMBL" id="KGE67425.1"/>
    </source>
</evidence>
<protein>
    <submittedName>
        <fullName evidence="4">Transcriptional regulator</fullName>
    </submittedName>
</protein>
<dbReference type="SUPFAM" id="SSF52540">
    <property type="entry name" value="P-loop containing nucleoside triphosphate hydrolases"/>
    <property type="match status" value="1"/>
</dbReference>
<dbReference type="InterPro" id="IPR058852">
    <property type="entry name" value="HTH_77"/>
</dbReference>
<dbReference type="PANTHER" id="PTHR47691">
    <property type="entry name" value="REGULATOR-RELATED"/>
    <property type="match status" value="1"/>
</dbReference>
<dbReference type="PRINTS" id="PR00364">
    <property type="entry name" value="DISEASERSIST"/>
</dbReference>
<feature type="domain" description="OmpR/PhoB-type" evidence="3">
    <location>
        <begin position="38"/>
        <end position="132"/>
    </location>
</feature>
<name>A0A0A1YZE1_PSEFL</name>
<keyword evidence="1 2" id="KW-0238">DNA-binding</keyword>
<dbReference type="InterPro" id="IPR001867">
    <property type="entry name" value="OmpR/PhoB-type_DNA-bd"/>
</dbReference>
<proteinExistence type="predicted"/>
<dbReference type="GO" id="GO:0003677">
    <property type="term" value="F:DNA binding"/>
    <property type="evidence" value="ECO:0007669"/>
    <property type="project" value="UniProtKB-UniRule"/>
</dbReference>
<comment type="caution">
    <text evidence="4">The sequence shown here is derived from an EMBL/GenBank/DDBJ whole genome shotgun (WGS) entry which is preliminary data.</text>
</comment>